<keyword evidence="2" id="KW-0812">Transmembrane</keyword>
<evidence type="ECO:0000313" key="3">
    <source>
        <dbReference type="EMBL" id="KAF6757418.1"/>
    </source>
</evidence>
<keyword evidence="2" id="KW-1133">Transmembrane helix</keyword>
<keyword evidence="2" id="KW-0472">Membrane</keyword>
<proteinExistence type="predicted"/>
<dbReference type="EMBL" id="JACGCI010000022">
    <property type="protein sequence ID" value="KAF6757418.1"/>
    <property type="molecule type" value="Genomic_DNA"/>
</dbReference>
<organism evidence="3 4">
    <name type="scientific">Ephemerocybe angulata</name>
    <dbReference type="NCBI Taxonomy" id="980116"/>
    <lineage>
        <taxon>Eukaryota</taxon>
        <taxon>Fungi</taxon>
        <taxon>Dikarya</taxon>
        <taxon>Basidiomycota</taxon>
        <taxon>Agaricomycotina</taxon>
        <taxon>Agaricomycetes</taxon>
        <taxon>Agaricomycetidae</taxon>
        <taxon>Agaricales</taxon>
        <taxon>Agaricineae</taxon>
        <taxon>Psathyrellaceae</taxon>
        <taxon>Ephemerocybe</taxon>
    </lineage>
</organism>
<name>A0A8H6I4Q1_9AGAR</name>
<dbReference type="AlphaFoldDB" id="A0A8H6I4Q1"/>
<dbReference type="Proteomes" id="UP000521943">
    <property type="component" value="Unassembled WGS sequence"/>
</dbReference>
<keyword evidence="4" id="KW-1185">Reference proteome</keyword>
<evidence type="ECO:0000256" key="2">
    <source>
        <dbReference type="SAM" id="Phobius"/>
    </source>
</evidence>
<gene>
    <name evidence="3" type="ORF">DFP72DRAFT_1111565</name>
</gene>
<evidence type="ECO:0000256" key="1">
    <source>
        <dbReference type="SAM" id="MobiDB-lite"/>
    </source>
</evidence>
<evidence type="ECO:0000313" key="4">
    <source>
        <dbReference type="Proteomes" id="UP000521943"/>
    </source>
</evidence>
<reference evidence="3 4" key="1">
    <citation type="submission" date="2020-07" db="EMBL/GenBank/DDBJ databases">
        <title>Comparative genomics of pyrophilous fungi reveals a link between fire events and developmental genes.</title>
        <authorList>
            <consortium name="DOE Joint Genome Institute"/>
            <person name="Steindorff A.S."/>
            <person name="Carver A."/>
            <person name="Calhoun S."/>
            <person name="Stillman K."/>
            <person name="Liu H."/>
            <person name="Lipzen A."/>
            <person name="Pangilinan J."/>
            <person name="Labutti K."/>
            <person name="Bruns T.D."/>
            <person name="Grigoriev I.V."/>
        </authorList>
    </citation>
    <scope>NUCLEOTIDE SEQUENCE [LARGE SCALE GENOMIC DNA]</scope>
    <source>
        <strain evidence="3 4">CBS 144469</strain>
    </source>
</reference>
<feature type="region of interest" description="Disordered" evidence="1">
    <location>
        <begin position="330"/>
        <end position="353"/>
    </location>
</feature>
<sequence length="722" mass="80238">MLLICPIPRRFRKLYVKKCTRFRDLEILSQPLAGYWEFTDSAPAEGCCGVGIGDSVGAVLQASKKAWGGGRISSRGLLPASVCEGQLRPSMRDVLSIKRRASISILLDVTYICTGVVALTVIITSRRLLVPKEISTKDGRGDLSRDGDEKNDIRLVERSRRSPVRRLIVALHLSTAKYLTEALGTPHRKNICLKSGEEVWQESLVISAQVFPHTRKKRQNFLGWCHHLAPHIGELPSIAVGSVTPLSGVTANKIPLQNNNATVWDGYRVYWYSMIDPSPRSLVHAVCMVDPRNFVMVQAPPCRLLMMDLMRPSREGSVSTVAFQHREASRPEALESASSCSDNSSLRSNTKGKGHLGPLPRVFDPIWPSLIQNRPHPACMPNLLRRLSHFSSAGFPMNTLASREHSLPFSASHQATVVIAGPFVFVRVLGIYSAVSSSHCLLGMMKHQPVRKEWSLIYQRIANRTRVLEFGPFFSWAIEKQCEVRAHLWYSSGVHHGTASIRETSKALHASWPRLGFLLTPDRPTTKEEYNTSLFAATRSIGNKRGAPHKPQGQDPNLPLISSWQSRRRLLCAQYRSALASRNFLRMQRPKRDSARRAHSQKVWITTITLTSSSPRSRRSLLLEEDSVRACPLAPSVSGFSIWTGINIRKGAWRGIMKSPLAPGGSALHITSSSSGCSKRRIQANFYVDDDGYRSKAANRALSGPGTKEAALSVATRIYQDH</sequence>
<protein>
    <submittedName>
        <fullName evidence="3">Uncharacterized protein</fullName>
    </submittedName>
</protein>
<comment type="caution">
    <text evidence="3">The sequence shown here is derived from an EMBL/GenBank/DDBJ whole genome shotgun (WGS) entry which is preliminary data.</text>
</comment>
<feature type="transmembrane region" description="Helical" evidence="2">
    <location>
        <begin position="101"/>
        <end position="123"/>
    </location>
</feature>
<feature type="compositionally biased region" description="Low complexity" evidence="1">
    <location>
        <begin position="336"/>
        <end position="348"/>
    </location>
</feature>
<accession>A0A8H6I4Q1</accession>